<keyword evidence="5" id="KW-1185">Reference proteome</keyword>
<dbReference type="Gene3D" id="2.70.98.70">
    <property type="match status" value="1"/>
</dbReference>
<sequence>MGGPPRRRRGRGPRRPPPLRFREFAAFRERGDRLGYERPYFARRRQLAALALTVLVDERPEQATALNDLVWAVCDEHTWALPAHLAPDDGPAAHTRCVDLFAAETAHALAEVTRLLSPALHPEVTARAHAEIRRRVVEPMLEPRSQPWESWRHNWSAVCGGAVGMTALALLDDERERAALLARATRAQEVFLSGFGADGACTEGVGYWSYGFGYFVYFAETLRDHTGQDLLTGAHGDHVRRIAEFPAAAWLGGGHFANFADSPEEPALPAGLLCRLRQRRVARSLPPLTTPPRLEDDPCYRWAPLTRTLCWATDEAFAGPAGHPATTRGGGPAAATSGPTTDGAVVPDACGDPPERTTETGREGGGRGDAGEVPGRATGETTGAPGPVVTEAGTWFLPAAQWITDRRPVLGVPVAFAAKGGHNDEPHNHNDLGHFLLHVGGESLLADLGSPEYTRDYFGPGRYRVLHASSEGHSVPLLDGTGQLPGAERRAVVLHHEQRRDGVRLTLDLTSAYDHPALLALHRDLDWRHTEDGGRLLLTDTVEVAGDCAVTETFVSRHRVRTGTDPTEPAHWRGRHGRVGLRVPPGRSWTVDDDEVRTVEHDGSPGVARRLHLTTTLPPGIHDLPVEFTVVVDRAGTPADGGTARQGLGTTRTTRGRPGCRVVRTVKSAPEIRVPAGLIDTARHGTRS</sequence>
<accession>A0ABT1JFV4</accession>
<protein>
    <submittedName>
        <fullName evidence="4">Heparinase II/III-like protein</fullName>
    </submittedName>
</protein>
<dbReference type="EMBL" id="AUBJ02000001">
    <property type="protein sequence ID" value="MCP2331373.1"/>
    <property type="molecule type" value="Genomic_DNA"/>
</dbReference>
<evidence type="ECO:0000259" key="3">
    <source>
        <dbReference type="Pfam" id="PF07940"/>
    </source>
</evidence>
<organism evidence="4 5">
    <name type="scientific">Actinoalloteichus caeruleus DSM 43889</name>
    <dbReference type="NCBI Taxonomy" id="1120930"/>
    <lineage>
        <taxon>Bacteria</taxon>
        <taxon>Bacillati</taxon>
        <taxon>Actinomycetota</taxon>
        <taxon>Actinomycetes</taxon>
        <taxon>Pseudonocardiales</taxon>
        <taxon>Pseudonocardiaceae</taxon>
        <taxon>Actinoalloteichus</taxon>
        <taxon>Actinoalloteichus cyanogriseus</taxon>
    </lineage>
</organism>
<dbReference type="SUPFAM" id="SSF48230">
    <property type="entry name" value="Chondroitin AC/alginate lyase"/>
    <property type="match status" value="1"/>
</dbReference>
<dbReference type="RefSeq" id="WP_253860188.1">
    <property type="nucleotide sequence ID" value="NZ_AUBJ02000001.1"/>
</dbReference>
<dbReference type="Proteomes" id="UP000791080">
    <property type="component" value="Unassembled WGS sequence"/>
</dbReference>
<feature type="compositionally biased region" description="Low complexity" evidence="2">
    <location>
        <begin position="321"/>
        <end position="344"/>
    </location>
</feature>
<reference evidence="4 5" key="1">
    <citation type="submission" date="2022-06" db="EMBL/GenBank/DDBJ databases">
        <title>Genomic Encyclopedia of Type Strains, Phase I: the one thousand microbial genomes (KMG-I) project.</title>
        <authorList>
            <person name="Kyrpides N."/>
        </authorList>
    </citation>
    <scope>NUCLEOTIDE SEQUENCE [LARGE SCALE GENOMIC DNA]</scope>
    <source>
        <strain evidence="4 5">DSM 43889</strain>
    </source>
</reference>
<evidence type="ECO:0000256" key="1">
    <source>
        <dbReference type="ARBA" id="ARBA00004196"/>
    </source>
</evidence>
<feature type="compositionally biased region" description="Low complexity" evidence="2">
    <location>
        <begin position="641"/>
        <end position="657"/>
    </location>
</feature>
<feature type="region of interest" description="Disordered" evidence="2">
    <location>
        <begin position="321"/>
        <end position="389"/>
    </location>
</feature>
<proteinExistence type="predicted"/>
<comment type="subcellular location">
    <subcellularLocation>
        <location evidence="1">Cell envelope</location>
    </subcellularLocation>
</comment>
<feature type="region of interest" description="Disordered" evidence="2">
    <location>
        <begin position="637"/>
        <end position="657"/>
    </location>
</feature>
<feature type="compositionally biased region" description="Basic and acidic residues" evidence="2">
    <location>
        <begin position="353"/>
        <end position="370"/>
    </location>
</feature>
<feature type="domain" description="Heparinase II/III-like C-terminal" evidence="3">
    <location>
        <begin position="420"/>
        <end position="565"/>
    </location>
</feature>
<dbReference type="InterPro" id="IPR008929">
    <property type="entry name" value="Chondroitin_lyas"/>
</dbReference>
<comment type="caution">
    <text evidence="4">The sequence shown here is derived from an EMBL/GenBank/DDBJ whole genome shotgun (WGS) entry which is preliminary data.</text>
</comment>
<dbReference type="Gene3D" id="1.50.10.100">
    <property type="entry name" value="Chondroitin AC/alginate lyase"/>
    <property type="match status" value="1"/>
</dbReference>
<evidence type="ECO:0000313" key="4">
    <source>
        <dbReference type="EMBL" id="MCP2331373.1"/>
    </source>
</evidence>
<dbReference type="Pfam" id="PF07940">
    <property type="entry name" value="Hepar_II_III_C"/>
    <property type="match status" value="1"/>
</dbReference>
<evidence type="ECO:0000313" key="5">
    <source>
        <dbReference type="Proteomes" id="UP000791080"/>
    </source>
</evidence>
<dbReference type="InterPro" id="IPR012480">
    <property type="entry name" value="Hepar_II_III_C"/>
</dbReference>
<gene>
    <name evidence="4" type="ORF">G443_001643</name>
</gene>
<name>A0ABT1JFV4_ACTCY</name>
<evidence type="ECO:0000256" key="2">
    <source>
        <dbReference type="SAM" id="MobiDB-lite"/>
    </source>
</evidence>